<sequence length="267" mass="29058">MAKTNRSLSLVFTQSTLALCVNLLQRFFFRYPTPHPCGLESFCPAAVEDRVVMYMSTPSVTAHPDPPTQCRPLSHQDTPTSFTRLHKTCRPTMRIRDVPRRRMPAALSPTPSLCRPPSTHHAELASATPTRSVSQRPHIQHAQTAAFPFDDPTPALHASRPHLPSKDASAAMSSATNLTRLAPPSFLALYTSYPHPAPSVPRVPRATRLHQVATPPPPPFAKMYLSSPPPSPFTLEAALAAASPDSIVALDANTPLPPPRFNVPPSE</sequence>
<dbReference type="EMBL" id="JAWWNJ010000256">
    <property type="protein sequence ID" value="KAK6966767.1"/>
    <property type="molecule type" value="Genomic_DNA"/>
</dbReference>
<feature type="region of interest" description="Disordered" evidence="1">
    <location>
        <begin position="108"/>
        <end position="171"/>
    </location>
</feature>
<feature type="chain" id="PRO_5043407217" evidence="2">
    <location>
        <begin position="19"/>
        <end position="267"/>
    </location>
</feature>
<evidence type="ECO:0000256" key="1">
    <source>
        <dbReference type="SAM" id="MobiDB-lite"/>
    </source>
</evidence>
<dbReference type="AlphaFoldDB" id="A0AAV9Z0E1"/>
<gene>
    <name evidence="3" type="ORF">R3P38DRAFT_3245378</name>
</gene>
<reference evidence="3 4" key="1">
    <citation type="journal article" date="2024" name="J Genomics">
        <title>Draft genome sequencing and assembly of Favolaschia claudopus CIRM-BRFM 2984 isolated from oak limbs.</title>
        <authorList>
            <person name="Navarro D."/>
            <person name="Drula E."/>
            <person name="Chaduli D."/>
            <person name="Cazenave R."/>
            <person name="Ahrendt S."/>
            <person name="Wang J."/>
            <person name="Lipzen A."/>
            <person name="Daum C."/>
            <person name="Barry K."/>
            <person name="Grigoriev I.V."/>
            <person name="Favel A."/>
            <person name="Rosso M.N."/>
            <person name="Martin F."/>
        </authorList>
    </citation>
    <scope>NUCLEOTIDE SEQUENCE [LARGE SCALE GENOMIC DNA]</scope>
    <source>
        <strain evidence="3 4">CIRM-BRFM 2984</strain>
    </source>
</reference>
<name>A0AAV9Z0E1_9AGAR</name>
<evidence type="ECO:0000313" key="4">
    <source>
        <dbReference type="Proteomes" id="UP001362999"/>
    </source>
</evidence>
<feature type="compositionally biased region" description="Polar residues" evidence="1">
    <location>
        <begin position="127"/>
        <end position="143"/>
    </location>
</feature>
<evidence type="ECO:0000256" key="2">
    <source>
        <dbReference type="SAM" id="SignalP"/>
    </source>
</evidence>
<evidence type="ECO:0000313" key="3">
    <source>
        <dbReference type="EMBL" id="KAK6966767.1"/>
    </source>
</evidence>
<protein>
    <submittedName>
        <fullName evidence="3">Uncharacterized protein</fullName>
    </submittedName>
</protein>
<feature type="region of interest" description="Disordered" evidence="1">
    <location>
        <begin position="62"/>
        <end position="81"/>
    </location>
</feature>
<feature type="signal peptide" evidence="2">
    <location>
        <begin position="1"/>
        <end position="18"/>
    </location>
</feature>
<keyword evidence="2" id="KW-0732">Signal</keyword>
<comment type="caution">
    <text evidence="3">The sequence shown here is derived from an EMBL/GenBank/DDBJ whole genome shotgun (WGS) entry which is preliminary data.</text>
</comment>
<dbReference type="Proteomes" id="UP001362999">
    <property type="component" value="Unassembled WGS sequence"/>
</dbReference>
<keyword evidence="4" id="KW-1185">Reference proteome</keyword>
<proteinExistence type="predicted"/>
<organism evidence="3 4">
    <name type="scientific">Favolaschia claudopus</name>
    <dbReference type="NCBI Taxonomy" id="2862362"/>
    <lineage>
        <taxon>Eukaryota</taxon>
        <taxon>Fungi</taxon>
        <taxon>Dikarya</taxon>
        <taxon>Basidiomycota</taxon>
        <taxon>Agaricomycotina</taxon>
        <taxon>Agaricomycetes</taxon>
        <taxon>Agaricomycetidae</taxon>
        <taxon>Agaricales</taxon>
        <taxon>Marasmiineae</taxon>
        <taxon>Mycenaceae</taxon>
        <taxon>Favolaschia</taxon>
    </lineage>
</organism>
<accession>A0AAV9Z0E1</accession>